<feature type="domain" description="Extradiol ring-cleavage dioxygenase class III enzyme subunit B" evidence="6">
    <location>
        <begin position="42"/>
        <end position="251"/>
    </location>
</feature>
<organism evidence="7 8">
    <name type="scientific">Oceanimonas smirnovii</name>
    <dbReference type="NCBI Taxonomy" id="264574"/>
    <lineage>
        <taxon>Bacteria</taxon>
        <taxon>Pseudomonadati</taxon>
        <taxon>Pseudomonadota</taxon>
        <taxon>Gammaproteobacteria</taxon>
        <taxon>Aeromonadales</taxon>
        <taxon>Aeromonadaceae</taxon>
        <taxon>Oceanimonas</taxon>
    </lineage>
</organism>
<evidence type="ECO:0000313" key="7">
    <source>
        <dbReference type="EMBL" id="MFH7566400.1"/>
    </source>
</evidence>
<dbReference type="Proteomes" id="UP001610706">
    <property type="component" value="Unassembled WGS sequence"/>
</dbReference>
<dbReference type="EMBL" id="JBGFTR010000027">
    <property type="protein sequence ID" value="MFH7566400.1"/>
    <property type="molecule type" value="Genomic_DNA"/>
</dbReference>
<evidence type="ECO:0000259" key="6">
    <source>
        <dbReference type="Pfam" id="PF02900"/>
    </source>
</evidence>
<comment type="similarity">
    <text evidence="2">Belongs to the DODA-type extradiol aromatic ring-opening dioxygenase family.</text>
</comment>
<dbReference type="InterPro" id="IPR004183">
    <property type="entry name" value="Xdiol_dOase_suB"/>
</dbReference>
<evidence type="ECO:0000256" key="1">
    <source>
        <dbReference type="ARBA" id="ARBA00001947"/>
    </source>
</evidence>
<dbReference type="PANTHER" id="PTHR30096">
    <property type="entry name" value="4,5-DOPA DIOXYGENASE EXTRADIOL-LIKE PROTEIN"/>
    <property type="match status" value="1"/>
</dbReference>
<evidence type="ECO:0000256" key="2">
    <source>
        <dbReference type="ARBA" id="ARBA00007581"/>
    </source>
</evidence>
<proteinExistence type="inferred from homology"/>
<keyword evidence="4" id="KW-0862">Zinc</keyword>
<dbReference type="PANTHER" id="PTHR30096:SF0">
    <property type="entry name" value="4,5-DOPA DIOXYGENASE EXTRADIOL-LIKE PROTEIN"/>
    <property type="match status" value="1"/>
</dbReference>
<dbReference type="CDD" id="cd07363">
    <property type="entry name" value="45_DOPA_Dioxygenase"/>
    <property type="match status" value="1"/>
</dbReference>
<sequence>MHNHSRSKPSNNILFISHGGGPMPLLGDPGHQEMVFQLKTIAGALPRPSAILVISAHWEETVPTITSGASPSLIYDYFGFPPESYLIEYPCPGEPVLAVQIHQALEQAGITARLDEHRGFDHGLFVPLKLMYPAADIPCVQLSLVTSLNAATHLAIGRALQALECENLLVIGSGFSFHNMRAFFAADTPDIQAGNAAFEYWLKETCSSTDIKEPERAERLVHWEHAPYARLCHPREEHLLPLHVCYGLAEKPCSTHISATILGKKSGIVYWGPESLV</sequence>
<comment type="caution">
    <text evidence="7">The sequence shown here is derived from an EMBL/GenBank/DDBJ whole genome shotgun (WGS) entry which is preliminary data.</text>
</comment>
<accession>A0ABW7P561</accession>
<keyword evidence="7" id="KW-0223">Dioxygenase</keyword>
<evidence type="ECO:0000256" key="3">
    <source>
        <dbReference type="ARBA" id="ARBA00022723"/>
    </source>
</evidence>
<dbReference type="GO" id="GO:0051213">
    <property type="term" value="F:dioxygenase activity"/>
    <property type="evidence" value="ECO:0007669"/>
    <property type="project" value="UniProtKB-KW"/>
</dbReference>
<dbReference type="Pfam" id="PF02900">
    <property type="entry name" value="LigB"/>
    <property type="match status" value="1"/>
</dbReference>
<keyword evidence="5 7" id="KW-0560">Oxidoreductase</keyword>
<name>A0ABW7P561_9GAMM</name>
<evidence type="ECO:0000256" key="4">
    <source>
        <dbReference type="ARBA" id="ARBA00022833"/>
    </source>
</evidence>
<protein>
    <submittedName>
        <fullName evidence="7">Class III extradiol ring-cleavage dioxygenase</fullName>
        <ecNumber evidence="7">1.13.-.-</ecNumber>
    </submittedName>
</protein>
<dbReference type="InterPro" id="IPR014436">
    <property type="entry name" value="Extradiol_dOase_DODA"/>
</dbReference>
<comment type="cofactor">
    <cofactor evidence="1">
        <name>Zn(2+)</name>
        <dbReference type="ChEBI" id="CHEBI:29105"/>
    </cofactor>
</comment>
<dbReference type="SUPFAM" id="SSF53213">
    <property type="entry name" value="LigB-like"/>
    <property type="match status" value="1"/>
</dbReference>
<evidence type="ECO:0000256" key="5">
    <source>
        <dbReference type="ARBA" id="ARBA00023002"/>
    </source>
</evidence>
<keyword evidence="3" id="KW-0479">Metal-binding</keyword>
<dbReference type="Gene3D" id="3.40.830.10">
    <property type="entry name" value="LigB-like"/>
    <property type="match status" value="1"/>
</dbReference>
<reference evidence="7 8" key="1">
    <citation type="submission" date="2024-08" db="EMBL/GenBank/DDBJ databases">
        <title>Oceanimonas smirnovii Genome sequencing and assembly.</title>
        <authorList>
            <person name="Tang B."/>
        </authorList>
    </citation>
    <scope>NUCLEOTIDE SEQUENCE [LARGE SCALE GENOMIC DNA]</scope>
    <source>
        <strain evidence="7 8">OS2020-119</strain>
    </source>
</reference>
<dbReference type="EC" id="1.13.-.-" evidence="7"/>
<gene>
    <name evidence="7" type="ORF">AB9R89_13870</name>
</gene>
<keyword evidence="8" id="KW-1185">Reference proteome</keyword>
<dbReference type="PIRSF" id="PIRSF006157">
    <property type="entry name" value="Doxgns_DODA"/>
    <property type="match status" value="1"/>
</dbReference>
<evidence type="ECO:0000313" key="8">
    <source>
        <dbReference type="Proteomes" id="UP001610706"/>
    </source>
</evidence>